<sequence>MRKTVAIVDDDPAALAALGGLVDALGYRPLCFADPADFLASDWARSIDVLVADIRLRDFSGIVLHRRLRALGLDVPTILVTAYPDEATSQRALRAGFHGYLAKPVVPEELLACLRRATGQGGPT</sequence>
<dbReference type="InterPro" id="IPR001789">
    <property type="entry name" value="Sig_transdc_resp-reg_receiver"/>
</dbReference>
<name>A0A1G4QGK5_9HYPH</name>
<dbReference type="PROSITE" id="PS50110">
    <property type="entry name" value="RESPONSE_REGULATORY"/>
    <property type="match status" value="1"/>
</dbReference>
<keyword evidence="5" id="KW-1185">Reference proteome</keyword>
<evidence type="ECO:0000259" key="3">
    <source>
        <dbReference type="PROSITE" id="PS50110"/>
    </source>
</evidence>
<dbReference type="STRING" id="177413.SAMN05660859_1193"/>
<evidence type="ECO:0000313" key="5">
    <source>
        <dbReference type="Proteomes" id="UP000198889"/>
    </source>
</evidence>
<dbReference type="Pfam" id="PF00072">
    <property type="entry name" value="Response_reg"/>
    <property type="match status" value="1"/>
</dbReference>
<dbReference type="Gene3D" id="3.40.50.2300">
    <property type="match status" value="1"/>
</dbReference>
<evidence type="ECO:0000313" key="4">
    <source>
        <dbReference type="EMBL" id="SCW43587.1"/>
    </source>
</evidence>
<feature type="modified residue" description="4-aspartylphosphate" evidence="2">
    <location>
        <position position="53"/>
    </location>
</feature>
<keyword evidence="1 2" id="KW-0597">Phosphoprotein</keyword>
<protein>
    <submittedName>
        <fullName evidence="4">Response regulator receiver domain-containing protein</fullName>
    </submittedName>
</protein>
<dbReference type="PANTHER" id="PTHR44591:SF25">
    <property type="entry name" value="CHEMOTAXIS TWO-COMPONENT RESPONSE REGULATOR"/>
    <property type="match status" value="1"/>
</dbReference>
<feature type="domain" description="Response regulatory" evidence="3">
    <location>
        <begin position="4"/>
        <end position="118"/>
    </location>
</feature>
<dbReference type="PANTHER" id="PTHR44591">
    <property type="entry name" value="STRESS RESPONSE REGULATOR PROTEIN 1"/>
    <property type="match status" value="1"/>
</dbReference>
<evidence type="ECO:0000256" key="2">
    <source>
        <dbReference type="PROSITE-ProRule" id="PRU00169"/>
    </source>
</evidence>
<reference evidence="5" key="1">
    <citation type="submission" date="2016-10" db="EMBL/GenBank/DDBJ databases">
        <authorList>
            <person name="Varghese N."/>
            <person name="Submissions S."/>
        </authorList>
    </citation>
    <scope>NUCLEOTIDE SEQUENCE [LARGE SCALE GENOMIC DNA]</scope>
    <source>
        <strain evidence="5">CGMCC 1.1761</strain>
    </source>
</reference>
<evidence type="ECO:0000256" key="1">
    <source>
        <dbReference type="ARBA" id="ARBA00022553"/>
    </source>
</evidence>
<dbReference type="AlphaFoldDB" id="A0A1G4QGK5"/>
<dbReference type="SMART" id="SM00448">
    <property type="entry name" value="REC"/>
    <property type="match status" value="1"/>
</dbReference>
<dbReference type="RefSeq" id="WP_091437266.1">
    <property type="nucleotide sequence ID" value="NZ_FMTP01000001.1"/>
</dbReference>
<dbReference type="EMBL" id="FMTP01000001">
    <property type="protein sequence ID" value="SCW43587.1"/>
    <property type="molecule type" value="Genomic_DNA"/>
</dbReference>
<dbReference type="InterPro" id="IPR050595">
    <property type="entry name" value="Bact_response_regulator"/>
</dbReference>
<dbReference type="Proteomes" id="UP000198889">
    <property type="component" value="Unassembled WGS sequence"/>
</dbReference>
<accession>A0A1G4QGK5</accession>
<dbReference type="GO" id="GO:0000160">
    <property type="term" value="P:phosphorelay signal transduction system"/>
    <property type="evidence" value="ECO:0007669"/>
    <property type="project" value="InterPro"/>
</dbReference>
<proteinExistence type="predicted"/>
<organism evidence="4 5">
    <name type="scientific">Ancylobacter rudongensis</name>
    <dbReference type="NCBI Taxonomy" id="177413"/>
    <lineage>
        <taxon>Bacteria</taxon>
        <taxon>Pseudomonadati</taxon>
        <taxon>Pseudomonadota</taxon>
        <taxon>Alphaproteobacteria</taxon>
        <taxon>Hyphomicrobiales</taxon>
        <taxon>Xanthobacteraceae</taxon>
        <taxon>Ancylobacter</taxon>
    </lineage>
</organism>
<gene>
    <name evidence="4" type="ORF">SAMN05660859_1193</name>
</gene>
<dbReference type="InterPro" id="IPR011006">
    <property type="entry name" value="CheY-like_superfamily"/>
</dbReference>
<dbReference type="SUPFAM" id="SSF52172">
    <property type="entry name" value="CheY-like"/>
    <property type="match status" value="1"/>
</dbReference>